<keyword evidence="4 6" id="KW-1133">Transmembrane helix</keyword>
<feature type="transmembrane region" description="Helical" evidence="6">
    <location>
        <begin position="372"/>
        <end position="392"/>
    </location>
</feature>
<dbReference type="Pfam" id="PF01943">
    <property type="entry name" value="Polysacc_synt"/>
    <property type="match status" value="1"/>
</dbReference>
<gene>
    <name evidence="7" type="ORF">EZS26_001431</name>
</gene>
<evidence type="ECO:0000256" key="5">
    <source>
        <dbReference type="ARBA" id="ARBA00023136"/>
    </source>
</evidence>
<dbReference type="Proteomes" id="UP000324575">
    <property type="component" value="Unassembled WGS sequence"/>
</dbReference>
<dbReference type="EMBL" id="SNRX01000008">
    <property type="protein sequence ID" value="KAA6302318.1"/>
    <property type="molecule type" value="Genomic_DNA"/>
</dbReference>
<feature type="transmembrane region" description="Helical" evidence="6">
    <location>
        <begin position="203"/>
        <end position="227"/>
    </location>
</feature>
<keyword evidence="5 6" id="KW-0472">Membrane</keyword>
<feature type="transmembrane region" description="Helical" evidence="6">
    <location>
        <begin position="404"/>
        <end position="424"/>
    </location>
</feature>
<evidence type="ECO:0008006" key="9">
    <source>
        <dbReference type="Google" id="ProtNLM"/>
    </source>
</evidence>
<evidence type="ECO:0000256" key="4">
    <source>
        <dbReference type="ARBA" id="ARBA00022989"/>
    </source>
</evidence>
<dbReference type="PANTHER" id="PTHR30250:SF11">
    <property type="entry name" value="O-ANTIGEN TRANSPORTER-RELATED"/>
    <property type="match status" value="1"/>
</dbReference>
<comment type="subcellular location">
    <subcellularLocation>
        <location evidence="1">Cell membrane</location>
        <topology evidence="1">Multi-pass membrane protein</topology>
    </subcellularLocation>
</comment>
<organism evidence="7 8">
    <name type="scientific">Candidatus Ordinivivax streblomastigis</name>
    <dbReference type="NCBI Taxonomy" id="2540710"/>
    <lineage>
        <taxon>Bacteria</taxon>
        <taxon>Pseudomonadati</taxon>
        <taxon>Bacteroidota</taxon>
        <taxon>Bacteroidia</taxon>
        <taxon>Bacteroidales</taxon>
        <taxon>Candidatus Ordinivivax</taxon>
    </lineage>
</organism>
<feature type="transmembrane region" description="Helical" evidence="6">
    <location>
        <begin position="248"/>
        <end position="270"/>
    </location>
</feature>
<dbReference type="InterPro" id="IPR002797">
    <property type="entry name" value="Polysacc_synth"/>
</dbReference>
<dbReference type="AlphaFoldDB" id="A0A5M8P1P5"/>
<evidence type="ECO:0000256" key="2">
    <source>
        <dbReference type="ARBA" id="ARBA00022475"/>
    </source>
</evidence>
<feature type="transmembrane region" description="Helical" evidence="6">
    <location>
        <begin position="100"/>
        <end position="125"/>
    </location>
</feature>
<evidence type="ECO:0000256" key="3">
    <source>
        <dbReference type="ARBA" id="ARBA00022692"/>
    </source>
</evidence>
<protein>
    <recommendedName>
        <fullName evidence="9">Polysaccharide biosynthesis protein</fullName>
    </recommendedName>
</protein>
<feature type="transmembrane region" description="Helical" evidence="6">
    <location>
        <begin position="290"/>
        <end position="312"/>
    </location>
</feature>
<dbReference type="GO" id="GO:0005886">
    <property type="term" value="C:plasma membrane"/>
    <property type="evidence" value="ECO:0007669"/>
    <property type="project" value="UniProtKB-SubCell"/>
</dbReference>
<feature type="transmembrane region" description="Helical" evidence="6">
    <location>
        <begin position="333"/>
        <end position="360"/>
    </location>
</feature>
<comment type="caution">
    <text evidence="7">The sequence shown here is derived from an EMBL/GenBank/DDBJ whole genome shotgun (WGS) entry which is preliminary data.</text>
</comment>
<accession>A0A5M8P1P5</accession>
<evidence type="ECO:0000313" key="8">
    <source>
        <dbReference type="Proteomes" id="UP000324575"/>
    </source>
</evidence>
<dbReference type="InterPro" id="IPR050833">
    <property type="entry name" value="Poly_Biosynth_Transport"/>
</dbReference>
<feature type="transmembrane region" description="Helical" evidence="6">
    <location>
        <begin position="58"/>
        <end position="79"/>
    </location>
</feature>
<feature type="transmembrane region" description="Helical" evidence="6">
    <location>
        <begin position="177"/>
        <end position="197"/>
    </location>
</feature>
<feature type="transmembrane region" description="Helical" evidence="6">
    <location>
        <begin position="145"/>
        <end position="165"/>
    </location>
</feature>
<keyword evidence="3 6" id="KW-0812">Transmembrane</keyword>
<evidence type="ECO:0000256" key="6">
    <source>
        <dbReference type="SAM" id="Phobius"/>
    </source>
</evidence>
<feature type="transmembrane region" description="Helical" evidence="6">
    <location>
        <begin position="27"/>
        <end position="52"/>
    </location>
</feature>
<dbReference type="PANTHER" id="PTHR30250">
    <property type="entry name" value="PST FAMILY PREDICTED COLANIC ACID TRANSPORTER"/>
    <property type="match status" value="1"/>
</dbReference>
<name>A0A5M8P1P5_9BACT</name>
<evidence type="ECO:0000313" key="7">
    <source>
        <dbReference type="EMBL" id="KAA6302318.1"/>
    </source>
</evidence>
<reference evidence="7 8" key="1">
    <citation type="submission" date="2019-03" db="EMBL/GenBank/DDBJ databases">
        <title>Single cell metagenomics reveals metabolic interactions within the superorganism composed of flagellate Streblomastix strix and complex community of Bacteroidetes bacteria on its surface.</title>
        <authorList>
            <person name="Treitli S.C."/>
            <person name="Kolisko M."/>
            <person name="Husnik F."/>
            <person name="Keeling P."/>
            <person name="Hampl V."/>
        </authorList>
    </citation>
    <scope>NUCLEOTIDE SEQUENCE [LARGE SCALE GENOMIC DNA]</scope>
    <source>
        <strain evidence="7">St1</strain>
    </source>
</reference>
<keyword evidence="2" id="KW-1003">Cell membrane</keyword>
<evidence type="ECO:0000256" key="1">
    <source>
        <dbReference type="ARBA" id="ARBA00004651"/>
    </source>
</evidence>
<proteinExistence type="predicted"/>
<feature type="transmembrane region" description="Helical" evidence="6">
    <location>
        <begin position="430"/>
        <end position="449"/>
    </location>
</feature>
<sequence length="463" mass="52846">MTHWLQEKITGFFTNGHERTILTKKNIVASFGIKGITILISLILIPLTINYVNTERNGIWLTLYSMVVWLNLFDIGFGNGMRNKLTEAKAEGKTELAKQYISSTYAIVGIICIIIFIGFCFINPHLDWIRILGSSEGLYPYRQEISGMVWIFITSFCCMFVLNLLKSIVAADQRPAIASFLDMLGQILTLISIFILYKTTSPSLIYLGWVTGFAPVLVYIIATWFLFQTRYKDWKPSFRYVNFRLAGTMLNLGIKFFITTVASFIVTQTLPILIARRTGLVEVTNYNTALRLFSLAFNIIGIIIIPYWSAFTDAYTQQDFAWMKRSMKQLHKLFIYLLIIQTIIFAVSPFLYYIAVNYWISNTENILNIPYLMSFSVAVYICSLCWLNINIYPLNGIGKVQLQVYSSVLEVVLLVPVALLMGHYLGTSGIILTPIIVCLPRIIWAPIQLNKIMNQTAKGIWNQ</sequence>